<feature type="compositionally biased region" description="Basic residues" evidence="1">
    <location>
        <begin position="256"/>
        <end position="269"/>
    </location>
</feature>
<dbReference type="OrthoDB" id="2440732at2759"/>
<evidence type="ECO:0000256" key="1">
    <source>
        <dbReference type="SAM" id="MobiDB-lite"/>
    </source>
</evidence>
<sequence>MEPLHAMAKTRSGKGQSPTSQNVSTIATRTRRKAADMANDSPTAKRTRVSKEATGDEGSSHQRADDAQDDVQETSAVEETHPASEEDSDDEAPEAVSTAQSKDLARKQETARQEAKQSAMASEKEKRRQWDQKLKEQKEQSKKRRIDIKPSVEPQEDEGNKEHEEESLEGKETDMKDVVTQDQDEEASGDAQSGDNDNDNDENEIILQQDSRFLPQELLDEFAKTEGESPKARRHLRAEDLEEILRKEEEEEAKQKSGHPKQKKGRQPWRKVGSPFAVKVLNKKPGVQAGVPEHITSFRDQHFFGNRVPRRDVILNVSQRTKGPAAVFSRKSGV</sequence>
<gene>
    <name evidence="2" type="ORF">BZG36_03859</name>
</gene>
<proteinExistence type="predicted"/>
<comment type="caution">
    <text evidence="2">The sequence shown here is derived from an EMBL/GenBank/DDBJ whole genome shotgun (WGS) entry which is preliminary data.</text>
</comment>
<dbReference type="Proteomes" id="UP000242875">
    <property type="component" value="Unassembled WGS sequence"/>
</dbReference>
<feature type="compositionally biased region" description="Basic and acidic residues" evidence="1">
    <location>
        <begin position="221"/>
        <end position="248"/>
    </location>
</feature>
<dbReference type="EMBL" id="MVBO01000131">
    <property type="protein sequence ID" value="OZJ02704.1"/>
    <property type="molecule type" value="Genomic_DNA"/>
</dbReference>
<evidence type="ECO:0000313" key="3">
    <source>
        <dbReference type="Proteomes" id="UP000242875"/>
    </source>
</evidence>
<feature type="compositionally biased region" description="Basic and acidic residues" evidence="1">
    <location>
        <begin position="122"/>
        <end position="140"/>
    </location>
</feature>
<feature type="compositionally biased region" description="Basic and acidic residues" evidence="1">
    <location>
        <begin position="49"/>
        <end position="66"/>
    </location>
</feature>
<protein>
    <submittedName>
        <fullName evidence="2">Uncharacterized protein</fullName>
    </submittedName>
</protein>
<feature type="region of interest" description="Disordered" evidence="1">
    <location>
        <begin position="1"/>
        <end position="272"/>
    </location>
</feature>
<reference evidence="2 3" key="1">
    <citation type="journal article" date="2017" name="Mycologia">
        <title>Bifiguratus adelaidae, gen. et sp. nov., a new member of Mucoromycotina in endophytic and soil-dwelling habitats.</title>
        <authorList>
            <person name="Torres-Cruz T.J."/>
            <person name="Billingsley Tobias T.L."/>
            <person name="Almatruk M."/>
            <person name="Hesse C."/>
            <person name="Kuske C.R."/>
            <person name="Desiro A."/>
            <person name="Benucci G.M."/>
            <person name="Bonito G."/>
            <person name="Stajich J.E."/>
            <person name="Dunlap C."/>
            <person name="Arnold A.E."/>
            <person name="Porras-Alfaro A."/>
        </authorList>
    </citation>
    <scope>NUCLEOTIDE SEQUENCE [LARGE SCALE GENOMIC DNA]</scope>
    <source>
        <strain evidence="2 3">AZ0501</strain>
    </source>
</reference>
<name>A0A261XWT9_9FUNG</name>
<keyword evidence="3" id="KW-1185">Reference proteome</keyword>
<feature type="compositionally biased region" description="Basic and acidic residues" evidence="1">
    <location>
        <begin position="103"/>
        <end position="115"/>
    </location>
</feature>
<dbReference type="AlphaFoldDB" id="A0A261XWT9"/>
<feature type="compositionally biased region" description="Basic and acidic residues" evidence="1">
    <location>
        <begin position="158"/>
        <end position="179"/>
    </location>
</feature>
<accession>A0A261XWT9</accession>
<evidence type="ECO:0000313" key="2">
    <source>
        <dbReference type="EMBL" id="OZJ02704.1"/>
    </source>
</evidence>
<organism evidence="2 3">
    <name type="scientific">Bifiguratus adelaidae</name>
    <dbReference type="NCBI Taxonomy" id="1938954"/>
    <lineage>
        <taxon>Eukaryota</taxon>
        <taxon>Fungi</taxon>
        <taxon>Fungi incertae sedis</taxon>
        <taxon>Mucoromycota</taxon>
        <taxon>Mucoromycotina</taxon>
        <taxon>Endogonomycetes</taxon>
        <taxon>Endogonales</taxon>
        <taxon>Endogonales incertae sedis</taxon>
        <taxon>Bifiguratus</taxon>
    </lineage>
</organism>
<feature type="compositionally biased region" description="Polar residues" evidence="1">
    <location>
        <begin position="13"/>
        <end position="28"/>
    </location>
</feature>